<dbReference type="Proteomes" id="UP001431963">
    <property type="component" value="Unassembled WGS sequence"/>
</dbReference>
<proteinExistence type="inferred from homology"/>
<feature type="transmembrane region" description="Helical" evidence="7">
    <location>
        <begin position="98"/>
        <end position="119"/>
    </location>
</feature>
<comment type="caution">
    <text evidence="9">The sequence shown here is derived from an EMBL/GenBank/DDBJ whole genome shotgun (WGS) entry which is preliminary data.</text>
</comment>
<dbReference type="Pfam" id="PF00528">
    <property type="entry name" value="BPD_transp_1"/>
    <property type="match status" value="1"/>
</dbReference>
<dbReference type="Gene3D" id="1.10.3720.10">
    <property type="entry name" value="MetI-like"/>
    <property type="match status" value="1"/>
</dbReference>
<keyword evidence="3" id="KW-1003">Cell membrane</keyword>
<evidence type="ECO:0000256" key="3">
    <source>
        <dbReference type="ARBA" id="ARBA00022475"/>
    </source>
</evidence>
<evidence type="ECO:0000256" key="5">
    <source>
        <dbReference type="ARBA" id="ARBA00022989"/>
    </source>
</evidence>
<keyword evidence="6 7" id="KW-0472">Membrane</keyword>
<sequence>MFWQRLIGRIGTTAVTLIGVAVIVFVVIRVVPGNPVAMMLPPGATEADVARLTALYGLDKSIPAQFLIWGQGVLQGDFGLSITTRQPVLDLVLGRLPATLELSVMALVMAVALGGMAALTGTRLRGTRAEGAIDIANGVALSVPDFLWGLALILLFGVLMPVFHISGRVTPSLDLPFTTGFYLFESLIRLRFDLWADIVSHMLMPALALAIPLAAIIGQLLKQSLKETMHLDYVTLARTKGYGENHVITREALPNAILPTLTLVGVQFTFLIGGTVIVERLFSYEGLGNMAIDAVINRDLPLIQGIVILFAVIFTAVNFIVDLLYTVLNPRLRHG</sequence>
<dbReference type="PANTHER" id="PTHR43163">
    <property type="entry name" value="DIPEPTIDE TRANSPORT SYSTEM PERMEASE PROTEIN DPPB-RELATED"/>
    <property type="match status" value="1"/>
</dbReference>
<keyword evidence="2 7" id="KW-0813">Transport</keyword>
<keyword evidence="10" id="KW-1185">Reference proteome</keyword>
<feature type="transmembrane region" description="Helical" evidence="7">
    <location>
        <begin position="256"/>
        <end position="282"/>
    </location>
</feature>
<feature type="domain" description="ABC transmembrane type-1" evidence="8">
    <location>
        <begin position="96"/>
        <end position="325"/>
    </location>
</feature>
<feature type="transmembrane region" description="Helical" evidence="7">
    <location>
        <begin position="198"/>
        <end position="221"/>
    </location>
</feature>
<name>A0ABU8BT21_9RHOB</name>
<dbReference type="InterPro" id="IPR000515">
    <property type="entry name" value="MetI-like"/>
</dbReference>
<feature type="transmembrane region" description="Helical" evidence="7">
    <location>
        <begin position="12"/>
        <end position="31"/>
    </location>
</feature>
<organism evidence="9 10">
    <name type="scientific">Gemmobacter denitrificans</name>
    <dbReference type="NCBI Taxonomy" id="3123040"/>
    <lineage>
        <taxon>Bacteria</taxon>
        <taxon>Pseudomonadati</taxon>
        <taxon>Pseudomonadota</taxon>
        <taxon>Alphaproteobacteria</taxon>
        <taxon>Rhodobacterales</taxon>
        <taxon>Paracoccaceae</taxon>
        <taxon>Gemmobacter</taxon>
    </lineage>
</organism>
<dbReference type="EMBL" id="JBALHR010000003">
    <property type="protein sequence ID" value="MEH7827848.1"/>
    <property type="molecule type" value="Genomic_DNA"/>
</dbReference>
<evidence type="ECO:0000313" key="9">
    <source>
        <dbReference type="EMBL" id="MEH7827848.1"/>
    </source>
</evidence>
<dbReference type="InterPro" id="IPR045621">
    <property type="entry name" value="BPD_transp_1_N"/>
</dbReference>
<comment type="similarity">
    <text evidence="7">Belongs to the binding-protein-dependent transport system permease family.</text>
</comment>
<evidence type="ECO:0000256" key="6">
    <source>
        <dbReference type="ARBA" id="ARBA00023136"/>
    </source>
</evidence>
<dbReference type="SUPFAM" id="SSF161098">
    <property type="entry name" value="MetI-like"/>
    <property type="match status" value="1"/>
</dbReference>
<evidence type="ECO:0000256" key="1">
    <source>
        <dbReference type="ARBA" id="ARBA00004651"/>
    </source>
</evidence>
<accession>A0ABU8BT21</accession>
<reference evidence="9" key="1">
    <citation type="submission" date="2024-02" db="EMBL/GenBank/DDBJ databases">
        <title>Genome sequences of strain Gemmobacter sp. JM10B15.</title>
        <authorList>
            <person name="Zhang M."/>
        </authorList>
    </citation>
    <scope>NUCLEOTIDE SEQUENCE</scope>
    <source>
        <strain evidence="9">JM10B15</strain>
    </source>
</reference>
<gene>
    <name evidence="9" type="ORF">V6590_06790</name>
</gene>
<evidence type="ECO:0000256" key="7">
    <source>
        <dbReference type="RuleBase" id="RU363032"/>
    </source>
</evidence>
<dbReference type="Pfam" id="PF19300">
    <property type="entry name" value="BPD_transp_1_N"/>
    <property type="match status" value="1"/>
</dbReference>
<dbReference type="PROSITE" id="PS50928">
    <property type="entry name" value="ABC_TM1"/>
    <property type="match status" value="1"/>
</dbReference>
<comment type="subcellular location">
    <subcellularLocation>
        <location evidence="1 7">Cell membrane</location>
        <topology evidence="1 7">Multi-pass membrane protein</topology>
    </subcellularLocation>
</comment>
<evidence type="ECO:0000256" key="2">
    <source>
        <dbReference type="ARBA" id="ARBA00022448"/>
    </source>
</evidence>
<dbReference type="PANTHER" id="PTHR43163:SF6">
    <property type="entry name" value="DIPEPTIDE TRANSPORT SYSTEM PERMEASE PROTEIN DPPB-RELATED"/>
    <property type="match status" value="1"/>
</dbReference>
<feature type="transmembrane region" description="Helical" evidence="7">
    <location>
        <begin position="302"/>
        <end position="325"/>
    </location>
</feature>
<dbReference type="RefSeq" id="WP_335421217.1">
    <property type="nucleotide sequence ID" value="NZ_JBALHR010000003.1"/>
</dbReference>
<dbReference type="InterPro" id="IPR035906">
    <property type="entry name" value="MetI-like_sf"/>
</dbReference>
<keyword evidence="5 7" id="KW-1133">Transmembrane helix</keyword>
<keyword evidence="4 7" id="KW-0812">Transmembrane</keyword>
<dbReference type="CDD" id="cd06261">
    <property type="entry name" value="TM_PBP2"/>
    <property type="match status" value="1"/>
</dbReference>
<evidence type="ECO:0000259" key="8">
    <source>
        <dbReference type="PROSITE" id="PS50928"/>
    </source>
</evidence>
<protein>
    <submittedName>
        <fullName evidence="9">ABC transporter permease</fullName>
    </submittedName>
</protein>
<evidence type="ECO:0000313" key="10">
    <source>
        <dbReference type="Proteomes" id="UP001431963"/>
    </source>
</evidence>
<feature type="transmembrane region" description="Helical" evidence="7">
    <location>
        <begin position="146"/>
        <end position="166"/>
    </location>
</feature>
<evidence type="ECO:0000256" key="4">
    <source>
        <dbReference type="ARBA" id="ARBA00022692"/>
    </source>
</evidence>